<proteinExistence type="predicted"/>
<name>A0A8D8B2A1_CULPI</name>
<reference evidence="1" key="1">
    <citation type="submission" date="2021-05" db="EMBL/GenBank/DDBJ databases">
        <authorList>
            <person name="Alioto T."/>
            <person name="Alioto T."/>
            <person name="Gomez Garrido J."/>
        </authorList>
    </citation>
    <scope>NUCLEOTIDE SEQUENCE</scope>
</reference>
<evidence type="ECO:0000313" key="1">
    <source>
        <dbReference type="EMBL" id="CAG6464121.1"/>
    </source>
</evidence>
<dbReference type="EMBL" id="HBUE01050288">
    <property type="protein sequence ID" value="CAG6464121.1"/>
    <property type="molecule type" value="Transcribed_RNA"/>
</dbReference>
<dbReference type="AlphaFoldDB" id="A0A8D8B2A1"/>
<protein>
    <submittedName>
        <fullName evidence="1">(northern house mosquito) hypothetical protein</fullName>
    </submittedName>
</protein>
<sequence>MRGSSIWTFSFRITWNQVGRQIPVLAEVKPECEEAVGVLVGRVDDPSTVGTACFFFVFAKVLLEVFLHRAPPQWPTQIVAELGVACTFQQLLVGVDSRDRAGSATAFRRWDSGHF</sequence>
<accession>A0A8D8B2A1</accession>
<organism evidence="1">
    <name type="scientific">Culex pipiens</name>
    <name type="common">House mosquito</name>
    <dbReference type="NCBI Taxonomy" id="7175"/>
    <lineage>
        <taxon>Eukaryota</taxon>
        <taxon>Metazoa</taxon>
        <taxon>Ecdysozoa</taxon>
        <taxon>Arthropoda</taxon>
        <taxon>Hexapoda</taxon>
        <taxon>Insecta</taxon>
        <taxon>Pterygota</taxon>
        <taxon>Neoptera</taxon>
        <taxon>Endopterygota</taxon>
        <taxon>Diptera</taxon>
        <taxon>Nematocera</taxon>
        <taxon>Culicoidea</taxon>
        <taxon>Culicidae</taxon>
        <taxon>Culicinae</taxon>
        <taxon>Culicini</taxon>
        <taxon>Culex</taxon>
        <taxon>Culex</taxon>
    </lineage>
</organism>